<dbReference type="AlphaFoldDB" id="A0A6M1TBD6"/>
<accession>A0A6M1TBD6</accession>
<dbReference type="RefSeq" id="WP_165267810.1">
    <property type="nucleotide sequence ID" value="NZ_JAALLS010000008.1"/>
</dbReference>
<sequence length="423" mass="49899">MANSTNHSNHQFPTESDEGHMYIADNKIVYNNRQLSGSSEVNIDQIQYAYVTVDANKQVSLFLFDHHQHYLPITYSGFKKVYRALSSKLGFNDKIFFTYINRQQNKGKKEIWRRTHSTSYKILDSNFNDYDQGFELLSTQPEFILWDTTYEELRSNPNTYFEESPYDQTLLKFRYPVRVGNIQLMNLRAYFNNARTDVPVLHFHTHCRDKSCSDTSYYELKKQLTQDFLPKQQNLRYERVDQNNFCFDANNMLLSLVYTYDSDWQFDRGYTSFSIRNQREYPKLLIDKEYEDNLEVTSRLLIEEPISTSSHYKKNPRVRRRPPDLISNDPVCPVIWFDSKNDKIGFADRSHCQVFNWGKIESFSIQNVLPARGAGRAHLELKLRGGQSHSIFRGQCHVFDPYKEKIAEFTNKVVTTAPESYDC</sequence>
<organism evidence="1 2">
    <name type="scientific">Fodinibius halophilus</name>
    <dbReference type="NCBI Taxonomy" id="1736908"/>
    <lineage>
        <taxon>Bacteria</taxon>
        <taxon>Pseudomonadati</taxon>
        <taxon>Balneolota</taxon>
        <taxon>Balneolia</taxon>
        <taxon>Balneolales</taxon>
        <taxon>Balneolaceae</taxon>
        <taxon>Fodinibius</taxon>
    </lineage>
</organism>
<reference evidence="1 2" key="1">
    <citation type="submission" date="2020-02" db="EMBL/GenBank/DDBJ databases">
        <title>Aliifodinibius halophilus 2W32, complete genome.</title>
        <authorList>
            <person name="Li Y."/>
            <person name="Wu S."/>
        </authorList>
    </citation>
    <scope>NUCLEOTIDE SEQUENCE [LARGE SCALE GENOMIC DNA]</scope>
    <source>
        <strain evidence="1 2">2W32</strain>
    </source>
</reference>
<proteinExistence type="predicted"/>
<name>A0A6M1TBD6_9BACT</name>
<comment type="caution">
    <text evidence="1">The sequence shown here is derived from an EMBL/GenBank/DDBJ whole genome shotgun (WGS) entry which is preliminary data.</text>
</comment>
<dbReference type="EMBL" id="JAALLS010000008">
    <property type="protein sequence ID" value="NGP88264.1"/>
    <property type="molecule type" value="Genomic_DNA"/>
</dbReference>
<dbReference type="Proteomes" id="UP000479132">
    <property type="component" value="Unassembled WGS sequence"/>
</dbReference>
<keyword evidence="2" id="KW-1185">Reference proteome</keyword>
<evidence type="ECO:0000313" key="2">
    <source>
        <dbReference type="Proteomes" id="UP000479132"/>
    </source>
</evidence>
<protein>
    <submittedName>
        <fullName evidence="1">Uncharacterized protein</fullName>
    </submittedName>
</protein>
<gene>
    <name evidence="1" type="ORF">G3569_07845</name>
</gene>
<evidence type="ECO:0000313" key="1">
    <source>
        <dbReference type="EMBL" id="NGP88264.1"/>
    </source>
</evidence>